<comment type="similarity">
    <text evidence="3 15">Belongs to the peptidase S11 family.</text>
</comment>
<dbReference type="PRINTS" id="PR00725">
    <property type="entry name" value="DADACBPTASE1"/>
</dbReference>
<dbReference type="GO" id="GO:0008360">
    <property type="term" value="P:regulation of cell shape"/>
    <property type="evidence" value="ECO:0007669"/>
    <property type="project" value="UniProtKB-KW"/>
</dbReference>
<evidence type="ECO:0000256" key="3">
    <source>
        <dbReference type="ARBA" id="ARBA00007164"/>
    </source>
</evidence>
<dbReference type="Pfam" id="PF00768">
    <property type="entry name" value="Peptidase_S11"/>
    <property type="match status" value="1"/>
</dbReference>
<dbReference type="Gene3D" id="3.40.710.10">
    <property type="entry name" value="DD-peptidase/beta-lactamase superfamily"/>
    <property type="match status" value="1"/>
</dbReference>
<evidence type="ECO:0000256" key="9">
    <source>
        <dbReference type="ARBA" id="ARBA00022960"/>
    </source>
</evidence>
<comment type="pathway">
    <text evidence="2">Cell wall biogenesis; peptidoglycan biosynthesis.</text>
</comment>
<dbReference type="GO" id="GO:0009252">
    <property type="term" value="P:peptidoglycan biosynthetic process"/>
    <property type="evidence" value="ECO:0007669"/>
    <property type="project" value="UniProtKB-UniPathway"/>
</dbReference>
<feature type="binding site" evidence="14">
    <location>
        <position position="234"/>
    </location>
    <ligand>
        <name>substrate</name>
    </ligand>
</feature>
<feature type="domain" description="Peptidase S11 D-alanyl-D-alanine carboxypeptidase A N-terminal" evidence="17">
    <location>
        <begin position="39"/>
        <end position="264"/>
    </location>
</feature>
<evidence type="ECO:0000256" key="10">
    <source>
        <dbReference type="ARBA" id="ARBA00022984"/>
    </source>
</evidence>
<organism evidence="19 20">
    <name type="scientific">Desulfitobacterium chlororespirans DSM 11544</name>
    <dbReference type="NCBI Taxonomy" id="1121395"/>
    <lineage>
        <taxon>Bacteria</taxon>
        <taxon>Bacillati</taxon>
        <taxon>Bacillota</taxon>
        <taxon>Clostridia</taxon>
        <taxon>Eubacteriales</taxon>
        <taxon>Desulfitobacteriaceae</taxon>
        <taxon>Desulfitobacterium</taxon>
    </lineage>
</organism>
<keyword evidence="20" id="KW-1185">Reference proteome</keyword>
<dbReference type="AlphaFoldDB" id="A0A1M7TLQ5"/>
<protein>
    <recommendedName>
        <fullName evidence="4">serine-type D-Ala-D-Ala carboxypeptidase</fullName>
        <ecNumber evidence="4">3.4.16.4</ecNumber>
    </recommendedName>
</protein>
<dbReference type="RefSeq" id="WP_072772627.1">
    <property type="nucleotide sequence ID" value="NZ_FRDN01000007.1"/>
</dbReference>
<keyword evidence="6" id="KW-0645">Protease</keyword>
<reference evidence="20" key="1">
    <citation type="submission" date="2016-12" db="EMBL/GenBank/DDBJ databases">
        <authorList>
            <person name="Varghese N."/>
            <person name="Submissions S."/>
        </authorList>
    </citation>
    <scope>NUCLEOTIDE SEQUENCE [LARGE SCALE GENOMIC DNA]</scope>
    <source>
        <strain evidence="20">DSM 11544</strain>
    </source>
</reference>
<evidence type="ECO:0000259" key="17">
    <source>
        <dbReference type="Pfam" id="PF00768"/>
    </source>
</evidence>
<keyword evidence="11" id="KW-0961">Cell wall biogenesis/degradation</keyword>
<evidence type="ECO:0000256" key="7">
    <source>
        <dbReference type="ARBA" id="ARBA00022729"/>
    </source>
</evidence>
<evidence type="ECO:0000256" key="12">
    <source>
        <dbReference type="ARBA" id="ARBA00034000"/>
    </source>
</evidence>
<sequence>MFKQKWTQAGVCVLISLSLSAAPVYAQTTDTNQGLIPTSSLAITADAAVLMDGATGDILYDKNAHKQRPPASTTKILTAILGLELGKPDELVVVSEKAAAVGESTIHLDPGEKILLYELVTGAMVKSGNDACVAIGEQIAGTEEDFVRLMNQKAFLLGAKNTHFENTNGLPSKNHVSTAYDLALMARYGLQIPAFTSITRLKETEIHFIEPDFFMNLRNTNKLLWNYPYTDGVKTGTTTAAGKCLVAAATKDGRQLIAVVLHAPDRFGDAQKLLEWGFNETETLNCVQAGETIEFPAENLEPLKAFAQNPIQINILKTDKEKLEKKIVWTREPSLPIKAGDSLGAYEVWLNGEKLGSTPLYAESSVKPKGSLSNLLEGT</sequence>
<feature type="domain" description="Peptidase S11 D-Ala-D-Ala carboxypeptidase A C-terminal" evidence="18">
    <location>
        <begin position="301"/>
        <end position="367"/>
    </location>
</feature>
<dbReference type="Gene3D" id="2.60.410.10">
    <property type="entry name" value="D-Ala-D-Ala carboxypeptidase, C-terminal domain"/>
    <property type="match status" value="1"/>
</dbReference>
<dbReference type="InterPro" id="IPR001967">
    <property type="entry name" value="Peptidase_S11_N"/>
</dbReference>
<dbReference type="GO" id="GO:0009002">
    <property type="term" value="F:serine-type D-Ala-D-Ala carboxypeptidase activity"/>
    <property type="evidence" value="ECO:0007669"/>
    <property type="project" value="UniProtKB-EC"/>
</dbReference>
<feature type="active site" evidence="13">
    <location>
        <position position="127"/>
    </location>
</feature>
<feature type="active site" description="Acyl-ester intermediate" evidence="13">
    <location>
        <position position="72"/>
    </location>
</feature>
<evidence type="ECO:0000256" key="15">
    <source>
        <dbReference type="RuleBase" id="RU004016"/>
    </source>
</evidence>
<keyword evidence="5 19" id="KW-0121">Carboxypeptidase</keyword>
<evidence type="ECO:0000256" key="16">
    <source>
        <dbReference type="SAM" id="SignalP"/>
    </source>
</evidence>
<dbReference type="Proteomes" id="UP000184010">
    <property type="component" value="Unassembled WGS sequence"/>
</dbReference>
<dbReference type="EMBL" id="FRDN01000007">
    <property type="protein sequence ID" value="SHN71701.1"/>
    <property type="molecule type" value="Genomic_DNA"/>
</dbReference>
<feature type="chain" id="PRO_5012816837" description="serine-type D-Ala-D-Ala carboxypeptidase" evidence="16">
    <location>
        <begin position="27"/>
        <end position="379"/>
    </location>
</feature>
<feature type="active site" description="Proton acceptor" evidence="13">
    <location>
        <position position="75"/>
    </location>
</feature>
<dbReference type="UniPathway" id="UPA00219"/>
<comment type="catalytic activity">
    <reaction evidence="12">
        <text>Preferential cleavage: (Ac)2-L-Lys-D-Ala-|-D-Ala. Also transpeptidation of peptidyl-alanyl moieties that are N-acyl substituents of D-alanine.</text>
        <dbReference type="EC" id="3.4.16.4"/>
    </reaction>
</comment>
<name>A0A1M7TLQ5_9FIRM</name>
<comment type="function">
    <text evidence="1">Removes C-terminal D-alanyl residues from sugar-peptide cell wall precursors.</text>
</comment>
<dbReference type="InterPro" id="IPR037167">
    <property type="entry name" value="Peptidase_S11_C_sf"/>
</dbReference>
<dbReference type="STRING" id="1121395.SAMN02745215_02176"/>
<dbReference type="InterPro" id="IPR015956">
    <property type="entry name" value="Peniciliin-bd_prot_C_sf"/>
</dbReference>
<evidence type="ECO:0000256" key="6">
    <source>
        <dbReference type="ARBA" id="ARBA00022670"/>
    </source>
</evidence>
<keyword evidence="8" id="KW-0378">Hydrolase</keyword>
<evidence type="ECO:0000313" key="20">
    <source>
        <dbReference type="Proteomes" id="UP000184010"/>
    </source>
</evidence>
<dbReference type="InterPro" id="IPR012907">
    <property type="entry name" value="Peptidase_S11_C"/>
</dbReference>
<dbReference type="SUPFAM" id="SSF69189">
    <property type="entry name" value="Penicillin-binding protein associated domain"/>
    <property type="match status" value="1"/>
</dbReference>
<feature type="signal peptide" evidence="16">
    <location>
        <begin position="1"/>
        <end position="26"/>
    </location>
</feature>
<proteinExistence type="inferred from homology"/>
<dbReference type="InterPro" id="IPR018044">
    <property type="entry name" value="Peptidase_S11"/>
</dbReference>
<gene>
    <name evidence="19" type="ORF">SAMN02745215_02176</name>
</gene>
<evidence type="ECO:0000313" key="19">
    <source>
        <dbReference type="EMBL" id="SHN71701.1"/>
    </source>
</evidence>
<dbReference type="PANTHER" id="PTHR21581">
    <property type="entry name" value="D-ALANYL-D-ALANINE CARBOXYPEPTIDASE"/>
    <property type="match status" value="1"/>
</dbReference>
<dbReference type="InterPro" id="IPR012338">
    <property type="entry name" value="Beta-lactam/transpept-like"/>
</dbReference>
<evidence type="ECO:0000256" key="11">
    <source>
        <dbReference type="ARBA" id="ARBA00023316"/>
    </source>
</evidence>
<evidence type="ECO:0000259" key="18">
    <source>
        <dbReference type="Pfam" id="PF07943"/>
    </source>
</evidence>
<dbReference type="EC" id="3.4.16.4" evidence="4"/>
<dbReference type="SUPFAM" id="SSF56601">
    <property type="entry name" value="beta-lactamase/transpeptidase-like"/>
    <property type="match status" value="1"/>
</dbReference>
<dbReference type="GO" id="GO:0071555">
    <property type="term" value="P:cell wall organization"/>
    <property type="evidence" value="ECO:0007669"/>
    <property type="project" value="UniProtKB-KW"/>
</dbReference>
<dbReference type="GO" id="GO:0006508">
    <property type="term" value="P:proteolysis"/>
    <property type="evidence" value="ECO:0007669"/>
    <property type="project" value="UniProtKB-KW"/>
</dbReference>
<evidence type="ECO:0000256" key="14">
    <source>
        <dbReference type="PIRSR" id="PIRSR618044-2"/>
    </source>
</evidence>
<keyword evidence="9" id="KW-0133">Cell shape</keyword>
<dbReference type="PANTHER" id="PTHR21581:SF6">
    <property type="entry name" value="TRAFFICKING PROTEIN PARTICLE COMPLEX SUBUNIT 12"/>
    <property type="match status" value="1"/>
</dbReference>
<evidence type="ECO:0000256" key="2">
    <source>
        <dbReference type="ARBA" id="ARBA00004752"/>
    </source>
</evidence>
<keyword evidence="10" id="KW-0573">Peptidoglycan synthesis</keyword>
<accession>A0A1M7TLQ5</accession>
<keyword evidence="7 16" id="KW-0732">Signal</keyword>
<evidence type="ECO:0000256" key="1">
    <source>
        <dbReference type="ARBA" id="ARBA00003217"/>
    </source>
</evidence>
<evidence type="ECO:0000256" key="5">
    <source>
        <dbReference type="ARBA" id="ARBA00022645"/>
    </source>
</evidence>
<evidence type="ECO:0000256" key="8">
    <source>
        <dbReference type="ARBA" id="ARBA00022801"/>
    </source>
</evidence>
<evidence type="ECO:0000256" key="13">
    <source>
        <dbReference type="PIRSR" id="PIRSR618044-1"/>
    </source>
</evidence>
<dbReference type="Pfam" id="PF07943">
    <property type="entry name" value="PBP5_C"/>
    <property type="match status" value="1"/>
</dbReference>
<evidence type="ECO:0000256" key="4">
    <source>
        <dbReference type="ARBA" id="ARBA00012448"/>
    </source>
</evidence>